<dbReference type="AlphaFoldDB" id="A0AAV9BU63"/>
<keyword evidence="5" id="KW-1185">Reference proteome</keyword>
<feature type="region of interest" description="Disordered" evidence="3">
    <location>
        <begin position="15"/>
        <end position="66"/>
    </location>
</feature>
<feature type="repeat" description="PPR" evidence="2">
    <location>
        <begin position="274"/>
        <end position="308"/>
    </location>
</feature>
<dbReference type="InterPro" id="IPR002885">
    <property type="entry name" value="PPR_rpt"/>
</dbReference>
<evidence type="ECO:0000313" key="5">
    <source>
        <dbReference type="Proteomes" id="UP001179952"/>
    </source>
</evidence>
<organism evidence="4 5">
    <name type="scientific">Acorus gramineus</name>
    <name type="common">Dwarf sweet flag</name>
    <dbReference type="NCBI Taxonomy" id="55184"/>
    <lineage>
        <taxon>Eukaryota</taxon>
        <taxon>Viridiplantae</taxon>
        <taxon>Streptophyta</taxon>
        <taxon>Embryophyta</taxon>
        <taxon>Tracheophyta</taxon>
        <taxon>Spermatophyta</taxon>
        <taxon>Magnoliopsida</taxon>
        <taxon>Liliopsida</taxon>
        <taxon>Acoraceae</taxon>
        <taxon>Acorus</taxon>
    </lineage>
</organism>
<evidence type="ECO:0000256" key="3">
    <source>
        <dbReference type="SAM" id="MobiDB-lite"/>
    </source>
</evidence>
<dbReference type="PROSITE" id="PS51375">
    <property type="entry name" value="PPR"/>
    <property type="match status" value="7"/>
</dbReference>
<dbReference type="Pfam" id="PF13041">
    <property type="entry name" value="PPR_2"/>
    <property type="match status" value="3"/>
</dbReference>
<name>A0AAV9BU63_ACOGR</name>
<accession>A0AAV9BU63</accession>
<dbReference type="PANTHER" id="PTHR47934:SF6">
    <property type="entry name" value="MITOCHONDRIAL GROUP I INTRON SPLICING FACTOR CCM1-RELATED"/>
    <property type="match status" value="1"/>
</dbReference>
<dbReference type="Proteomes" id="UP001179952">
    <property type="component" value="Unassembled WGS sequence"/>
</dbReference>
<dbReference type="Pfam" id="PF01535">
    <property type="entry name" value="PPR"/>
    <property type="match status" value="1"/>
</dbReference>
<dbReference type="GO" id="GO:0006396">
    <property type="term" value="P:RNA processing"/>
    <property type="evidence" value="ECO:0007669"/>
    <property type="project" value="TreeGrafter"/>
</dbReference>
<feature type="repeat" description="PPR" evidence="2">
    <location>
        <begin position="344"/>
        <end position="378"/>
    </location>
</feature>
<dbReference type="GO" id="GO:0003729">
    <property type="term" value="F:mRNA binding"/>
    <property type="evidence" value="ECO:0007669"/>
    <property type="project" value="TreeGrafter"/>
</dbReference>
<feature type="repeat" description="PPR" evidence="2">
    <location>
        <begin position="239"/>
        <end position="273"/>
    </location>
</feature>
<feature type="compositionally biased region" description="Low complexity" evidence="3">
    <location>
        <begin position="24"/>
        <end position="44"/>
    </location>
</feature>
<reference evidence="4" key="1">
    <citation type="journal article" date="2023" name="Nat. Commun.">
        <title>Diploid and tetraploid genomes of Acorus and the evolution of monocots.</title>
        <authorList>
            <person name="Ma L."/>
            <person name="Liu K.W."/>
            <person name="Li Z."/>
            <person name="Hsiao Y.Y."/>
            <person name="Qi Y."/>
            <person name="Fu T."/>
            <person name="Tang G.D."/>
            <person name="Zhang D."/>
            <person name="Sun W.H."/>
            <person name="Liu D.K."/>
            <person name="Li Y."/>
            <person name="Chen G.Z."/>
            <person name="Liu X.D."/>
            <person name="Liao X.Y."/>
            <person name="Jiang Y.T."/>
            <person name="Yu X."/>
            <person name="Hao Y."/>
            <person name="Huang J."/>
            <person name="Zhao X.W."/>
            <person name="Ke S."/>
            <person name="Chen Y.Y."/>
            <person name="Wu W.L."/>
            <person name="Hsu J.L."/>
            <person name="Lin Y.F."/>
            <person name="Huang M.D."/>
            <person name="Li C.Y."/>
            <person name="Huang L."/>
            <person name="Wang Z.W."/>
            <person name="Zhao X."/>
            <person name="Zhong W.Y."/>
            <person name="Peng D.H."/>
            <person name="Ahmad S."/>
            <person name="Lan S."/>
            <person name="Zhang J.S."/>
            <person name="Tsai W.C."/>
            <person name="Van de Peer Y."/>
            <person name="Liu Z.J."/>
        </authorList>
    </citation>
    <scope>NUCLEOTIDE SEQUENCE</scope>
    <source>
        <strain evidence="4">SCP</strain>
    </source>
</reference>
<keyword evidence="1" id="KW-0677">Repeat</keyword>
<feature type="repeat" description="PPR" evidence="2">
    <location>
        <begin position="168"/>
        <end position="202"/>
    </location>
</feature>
<dbReference type="Pfam" id="PF13812">
    <property type="entry name" value="PPR_3"/>
    <property type="match status" value="1"/>
</dbReference>
<reference evidence="4" key="2">
    <citation type="submission" date="2023-06" db="EMBL/GenBank/DDBJ databases">
        <authorList>
            <person name="Ma L."/>
            <person name="Liu K.-W."/>
            <person name="Li Z."/>
            <person name="Hsiao Y.-Y."/>
            <person name="Qi Y."/>
            <person name="Fu T."/>
            <person name="Tang G."/>
            <person name="Zhang D."/>
            <person name="Sun W.-H."/>
            <person name="Liu D.-K."/>
            <person name="Li Y."/>
            <person name="Chen G.-Z."/>
            <person name="Liu X.-D."/>
            <person name="Liao X.-Y."/>
            <person name="Jiang Y.-T."/>
            <person name="Yu X."/>
            <person name="Hao Y."/>
            <person name="Huang J."/>
            <person name="Zhao X.-W."/>
            <person name="Ke S."/>
            <person name="Chen Y.-Y."/>
            <person name="Wu W.-L."/>
            <person name="Hsu J.-L."/>
            <person name="Lin Y.-F."/>
            <person name="Huang M.-D."/>
            <person name="Li C.-Y."/>
            <person name="Huang L."/>
            <person name="Wang Z.-W."/>
            <person name="Zhao X."/>
            <person name="Zhong W.-Y."/>
            <person name="Peng D.-H."/>
            <person name="Ahmad S."/>
            <person name="Lan S."/>
            <person name="Zhang J.-S."/>
            <person name="Tsai W.-C."/>
            <person name="Van De Peer Y."/>
            <person name="Liu Z.-J."/>
        </authorList>
    </citation>
    <scope>NUCLEOTIDE SEQUENCE</scope>
    <source>
        <strain evidence="4">SCP</strain>
        <tissue evidence="4">Leaves</tissue>
    </source>
</reference>
<feature type="repeat" description="PPR" evidence="2">
    <location>
        <begin position="414"/>
        <end position="448"/>
    </location>
</feature>
<gene>
    <name evidence="4" type="ORF">QJS04_geneDACA018558</name>
</gene>
<dbReference type="GO" id="GO:0005739">
    <property type="term" value="C:mitochondrion"/>
    <property type="evidence" value="ECO:0007669"/>
    <property type="project" value="TreeGrafter"/>
</dbReference>
<dbReference type="PANTHER" id="PTHR47934">
    <property type="entry name" value="PENTATRICOPEPTIDE REPEAT-CONTAINING PROTEIN PET309, MITOCHONDRIAL"/>
    <property type="match status" value="1"/>
</dbReference>
<comment type="caution">
    <text evidence="4">The sequence shown here is derived from an EMBL/GenBank/DDBJ whole genome shotgun (WGS) entry which is preliminary data.</text>
</comment>
<feature type="repeat" description="PPR" evidence="2">
    <location>
        <begin position="203"/>
        <end position="238"/>
    </location>
</feature>
<dbReference type="GO" id="GO:0007005">
    <property type="term" value="P:mitochondrion organization"/>
    <property type="evidence" value="ECO:0007669"/>
    <property type="project" value="TreeGrafter"/>
</dbReference>
<dbReference type="EMBL" id="JAUJYN010000001">
    <property type="protein sequence ID" value="KAK1279972.1"/>
    <property type="molecule type" value="Genomic_DNA"/>
</dbReference>
<dbReference type="Gene3D" id="1.25.40.10">
    <property type="entry name" value="Tetratricopeptide repeat domain"/>
    <property type="match status" value="3"/>
</dbReference>
<evidence type="ECO:0000256" key="1">
    <source>
        <dbReference type="ARBA" id="ARBA00022737"/>
    </source>
</evidence>
<feature type="repeat" description="PPR" evidence="2">
    <location>
        <begin position="379"/>
        <end position="409"/>
    </location>
</feature>
<sequence length="723" mass="81677">MEVFVVGGSSLSHPTTPISVHNYSSSSTPPLSPSLFPNKNNNNNNRRRRLPSAWTKTKSPKLASKGGAFLSPSRRAAIIELQEASDLASSLSRLEGTIQAQGLNIVLRHFGELRRWKDVIQLFDWMQKHGKVNVASYSSFIKYMGKSLNPMKALEVYNGIQDDSIRRNVSVCNSILGCMIKNGKFESSIKLFDQMKKDGLTPDVVTYSTLLSGCIKVKDGFSKATRLIRELESNGLEMDSVIYGTVLAICASHKLCEEAEMYFQKMKDRGCSPNLFHYSSLLNAYSVDGNQMKADELIEDMKSAGLLPNKVILTTLLKVYVRGGLFEKSRKLLAELQALGHAEDEMPYCLLMDGLAKEGHISEAKAIFDEMKAKGVKSDGYSYSIMISAYCRSELLEEAKQLAKDYEDNYDKYDLVMLNTLLRAYCNTGEMENVMEMLKKMDKLAISPDWNTFHILVKYFCKEKYYQLAYRTVEDMHNKGHPLDEELCSSLILQLAHVGESLKAFSVYNMLRYSKRNLSNSLHERMLKILVSAKHLKEAYVVMKDNAELISGSSLAKFMMSFMKLGNINMINDVVKAFHSSGHRVGAKWVYLPRIGRIRDDGFSVTKQFKVTLMDMGDGHSEKPESRFKPKAGPHNSLTFSPPLSFWKEVFCLAVTRYVSLPEKKELLLHLLQWMSGQGYILDSTSRNLLLKNSRMFGQHLIAEAISKQFAASKNLRIQGTKR</sequence>
<evidence type="ECO:0000313" key="4">
    <source>
        <dbReference type="EMBL" id="KAK1279972.1"/>
    </source>
</evidence>
<protein>
    <submittedName>
        <fullName evidence="4">Pentatricopeptide repeat-containing protein</fullName>
    </submittedName>
</protein>
<evidence type="ECO:0000256" key="2">
    <source>
        <dbReference type="PROSITE-ProRule" id="PRU00708"/>
    </source>
</evidence>
<dbReference type="InterPro" id="IPR011990">
    <property type="entry name" value="TPR-like_helical_dom_sf"/>
</dbReference>
<dbReference type="NCBIfam" id="TIGR00756">
    <property type="entry name" value="PPR"/>
    <property type="match status" value="7"/>
</dbReference>
<proteinExistence type="predicted"/>
<dbReference type="InterPro" id="IPR051114">
    <property type="entry name" value="Mito_RNA_Proc_CCM1"/>
</dbReference>